<reference evidence="4 5" key="1">
    <citation type="submission" date="2019-07" db="EMBL/GenBank/DDBJ databases">
        <title>Whole genome shotgun sequence of Nocardia ninae NBRC 108245.</title>
        <authorList>
            <person name="Hosoyama A."/>
            <person name="Uohara A."/>
            <person name="Ohji S."/>
            <person name="Ichikawa N."/>
        </authorList>
    </citation>
    <scope>NUCLEOTIDE SEQUENCE [LARGE SCALE GENOMIC DNA]</scope>
    <source>
        <strain evidence="4 5">NBRC 108245</strain>
    </source>
</reference>
<dbReference type="SUPFAM" id="SSF53613">
    <property type="entry name" value="Ribokinase-like"/>
    <property type="match status" value="1"/>
</dbReference>
<organism evidence="4 5">
    <name type="scientific">Nocardia ninae NBRC 108245</name>
    <dbReference type="NCBI Taxonomy" id="1210091"/>
    <lineage>
        <taxon>Bacteria</taxon>
        <taxon>Bacillati</taxon>
        <taxon>Actinomycetota</taxon>
        <taxon>Actinomycetes</taxon>
        <taxon>Mycobacteriales</taxon>
        <taxon>Nocardiaceae</taxon>
        <taxon>Nocardia</taxon>
    </lineage>
</organism>
<dbReference type="PROSITE" id="PS00584">
    <property type="entry name" value="PFKB_KINASES_2"/>
    <property type="match status" value="1"/>
</dbReference>
<evidence type="ECO:0000313" key="5">
    <source>
        <dbReference type="Proteomes" id="UP000321424"/>
    </source>
</evidence>
<keyword evidence="5" id="KW-1185">Reference proteome</keyword>
<sequence length="324" mass="33944">MGTDPAGRVDAATSSNGRHYRTEVLVVGAYFADLVFHGLTRPVQPGTEVFASGFAILPGGAFTPAMAMRRLGHEVVWSTDFGTDLFSEQVLAAARAEGLDDSGFRLHSTPVRSVTAALSSPADRAMVSYQDPVAAFPLATLLREHRAQVVILPQLRYGETVYAALDVAHRLGTQVFMDCQDVPGTLDTPTVREILAEVDIFAPNADEALRLTGAPTLDAAIDILADLANTLVVKRGSGGAIAVREGERCEIDAVAVEVVDTTAAGDCFNAGFLHAHLAGRALPDCLATAVACGAAATTALGSSAAPDLTELPGWLARVPRARQL</sequence>
<dbReference type="PANTHER" id="PTHR10584">
    <property type="entry name" value="SUGAR KINASE"/>
    <property type="match status" value="1"/>
</dbReference>
<name>A0A511MPU0_9NOCA</name>
<dbReference type="OrthoDB" id="7946249at2"/>
<dbReference type="EMBL" id="BJXA01000073">
    <property type="protein sequence ID" value="GEM42629.1"/>
    <property type="molecule type" value="Genomic_DNA"/>
</dbReference>
<dbReference type="InterPro" id="IPR011611">
    <property type="entry name" value="PfkB_dom"/>
</dbReference>
<evidence type="ECO:0000259" key="3">
    <source>
        <dbReference type="Pfam" id="PF00294"/>
    </source>
</evidence>
<dbReference type="InterPro" id="IPR029056">
    <property type="entry name" value="Ribokinase-like"/>
</dbReference>
<gene>
    <name evidence="4" type="ORF">NN4_71480</name>
</gene>
<dbReference type="Proteomes" id="UP000321424">
    <property type="component" value="Unassembled WGS sequence"/>
</dbReference>
<comment type="caution">
    <text evidence="4">The sequence shown here is derived from an EMBL/GenBank/DDBJ whole genome shotgun (WGS) entry which is preliminary data.</text>
</comment>
<evidence type="ECO:0000313" key="4">
    <source>
        <dbReference type="EMBL" id="GEM42629.1"/>
    </source>
</evidence>
<keyword evidence="1" id="KW-0808">Transferase</keyword>
<evidence type="ECO:0000256" key="1">
    <source>
        <dbReference type="ARBA" id="ARBA00022679"/>
    </source>
</evidence>
<evidence type="ECO:0000256" key="2">
    <source>
        <dbReference type="ARBA" id="ARBA00022777"/>
    </source>
</evidence>
<proteinExistence type="predicted"/>
<accession>A0A511MPU0</accession>
<dbReference type="RefSeq" id="WP_147140354.1">
    <property type="nucleotide sequence ID" value="NZ_BJXA01000073.1"/>
</dbReference>
<protein>
    <submittedName>
        <fullName evidence="4">Sugar kinase</fullName>
    </submittedName>
</protein>
<keyword evidence="2 4" id="KW-0418">Kinase</keyword>
<dbReference type="Pfam" id="PF00294">
    <property type="entry name" value="PfkB"/>
    <property type="match status" value="1"/>
</dbReference>
<dbReference type="InterPro" id="IPR002173">
    <property type="entry name" value="Carboh/pur_kinase_PfkB_CS"/>
</dbReference>
<dbReference type="Gene3D" id="3.40.1190.20">
    <property type="match status" value="1"/>
</dbReference>
<feature type="domain" description="Carbohydrate kinase PfkB" evidence="3">
    <location>
        <begin position="50"/>
        <end position="304"/>
    </location>
</feature>
<dbReference type="GO" id="GO:0016301">
    <property type="term" value="F:kinase activity"/>
    <property type="evidence" value="ECO:0007669"/>
    <property type="project" value="UniProtKB-KW"/>
</dbReference>
<dbReference type="PANTHER" id="PTHR10584:SF167">
    <property type="entry name" value="PFKB DOMAIN PROTEIN"/>
    <property type="match status" value="1"/>
</dbReference>
<dbReference type="AlphaFoldDB" id="A0A511MPU0"/>